<comment type="caution">
    <text evidence="5">The sequence shown here is derived from an EMBL/GenBank/DDBJ whole genome shotgun (WGS) entry which is preliminary data.</text>
</comment>
<keyword evidence="4" id="KW-0812">Transmembrane</keyword>
<dbReference type="PANTHER" id="PTHR12236">
    <property type="entry name" value="STRUCTURAL CONTITUENT OF CUTICLE"/>
    <property type="match status" value="1"/>
</dbReference>
<feature type="region of interest" description="Disordered" evidence="3">
    <location>
        <begin position="443"/>
        <end position="482"/>
    </location>
</feature>
<reference evidence="5 6" key="1">
    <citation type="journal article" date="2018" name="Nat. Ecol. Evol.">
        <title>Genomic signatures of mitonuclear coevolution across populations of Tigriopus californicus.</title>
        <authorList>
            <person name="Barreto F.S."/>
            <person name="Watson E.T."/>
            <person name="Lima T.G."/>
            <person name="Willett C.S."/>
            <person name="Edmands S."/>
            <person name="Li W."/>
            <person name="Burton R.S."/>
        </authorList>
    </citation>
    <scope>NUCLEOTIDE SEQUENCE [LARGE SCALE GENOMIC DNA]</scope>
    <source>
        <strain evidence="5 6">San Diego</strain>
    </source>
</reference>
<dbReference type="Pfam" id="PF00379">
    <property type="entry name" value="Chitin_bind_4"/>
    <property type="match status" value="1"/>
</dbReference>
<gene>
    <name evidence="5" type="ORF">TCAL_09349</name>
</gene>
<dbReference type="EMBL" id="VCGU01000010">
    <property type="protein sequence ID" value="TRY69527.1"/>
    <property type="molecule type" value="Genomic_DNA"/>
</dbReference>
<dbReference type="PROSITE" id="PS51155">
    <property type="entry name" value="CHIT_BIND_RR_2"/>
    <property type="match status" value="1"/>
</dbReference>
<protein>
    <submittedName>
        <fullName evidence="5">Uncharacterized protein</fullName>
    </submittedName>
</protein>
<feature type="transmembrane region" description="Helical" evidence="4">
    <location>
        <begin position="537"/>
        <end position="556"/>
    </location>
</feature>
<keyword evidence="1 2" id="KW-0193">Cuticle</keyword>
<dbReference type="GO" id="GO:0031012">
    <property type="term" value="C:extracellular matrix"/>
    <property type="evidence" value="ECO:0007669"/>
    <property type="project" value="TreeGrafter"/>
</dbReference>
<name>A0A553NVS3_TIGCA</name>
<organism evidence="5 6">
    <name type="scientific">Tigriopus californicus</name>
    <name type="common">Marine copepod</name>
    <dbReference type="NCBI Taxonomy" id="6832"/>
    <lineage>
        <taxon>Eukaryota</taxon>
        <taxon>Metazoa</taxon>
        <taxon>Ecdysozoa</taxon>
        <taxon>Arthropoda</taxon>
        <taxon>Crustacea</taxon>
        <taxon>Multicrustacea</taxon>
        <taxon>Hexanauplia</taxon>
        <taxon>Copepoda</taxon>
        <taxon>Harpacticoida</taxon>
        <taxon>Harpacticidae</taxon>
        <taxon>Tigriopus</taxon>
    </lineage>
</organism>
<evidence type="ECO:0000313" key="6">
    <source>
        <dbReference type="Proteomes" id="UP000318571"/>
    </source>
</evidence>
<accession>A0A553NVS3</accession>
<keyword evidence="4" id="KW-1133">Transmembrane helix</keyword>
<proteinExistence type="predicted"/>
<evidence type="ECO:0000256" key="4">
    <source>
        <dbReference type="SAM" id="Phobius"/>
    </source>
</evidence>
<dbReference type="STRING" id="6832.A0A553NVS3"/>
<evidence type="ECO:0000256" key="2">
    <source>
        <dbReference type="PROSITE-ProRule" id="PRU00497"/>
    </source>
</evidence>
<evidence type="ECO:0000256" key="1">
    <source>
        <dbReference type="ARBA" id="ARBA00022460"/>
    </source>
</evidence>
<dbReference type="SUPFAM" id="SSF117281">
    <property type="entry name" value="Kelch motif"/>
    <property type="match status" value="1"/>
</dbReference>
<sequence>MVKKYQALVLDISCESGGEFILSDVVAKFMFRDLALTHGFWVTPFKPNCDDNDNHSSTLVFSAVEVIGKQNNTCVIPPLPEPRIGLTVSRLKKSVIACGGFFHHDRSACYQYFPVLRRWVHTTNLPTSTSYLASVGEGYYLYVVGGRFWDHQSSELNYLNATWQYNAITRIWNPLHDLETPTADGCLLALHGDLIFVGGSIGRYRYESEPSNVWVLRKGASSWEKNLVKPLLAPRMWQSCLITNYASQIGIMVVGGYYNGISAMFLPLTEFHQAKRGALSTDWQWVGSLPEDRKWGPALGLVNGILTVAGGQDYGDNTIDELSEENSFWRRSTGKTLKWKREFSSHVFAITLLTVCTTSSFLVEADDGYGKEHHHPAYYKYGYKVHDDYHGTDFGHNEHRDGHVTKGEYHVKLPDGRVQTVTYYVDGYKGYVAEVKYHGKAHHPHVKPHKGYGHDHGHDHGHGHGGHSEVYGHQKPGHDHGHHDHVATVAVPVIVPVIMPVALVRFHMGMMGLAMVLDLSHVAFVAIHVVGDGLHATIGQLDVIFAFGDVSIAMLIVAEIRTVVVVVHFVAVLVIGGMVVLFP</sequence>
<feature type="transmembrane region" description="Helical" evidence="4">
    <location>
        <begin position="485"/>
        <end position="504"/>
    </location>
</feature>
<dbReference type="InterPro" id="IPR051217">
    <property type="entry name" value="Insect_Cuticle_Struc_Prot"/>
</dbReference>
<dbReference type="GO" id="GO:0005615">
    <property type="term" value="C:extracellular space"/>
    <property type="evidence" value="ECO:0007669"/>
    <property type="project" value="TreeGrafter"/>
</dbReference>
<dbReference type="GO" id="GO:0042302">
    <property type="term" value="F:structural constituent of cuticle"/>
    <property type="evidence" value="ECO:0007669"/>
    <property type="project" value="UniProtKB-UniRule"/>
</dbReference>
<feature type="compositionally biased region" description="Basic and acidic residues" evidence="3">
    <location>
        <begin position="452"/>
        <end position="482"/>
    </location>
</feature>
<keyword evidence="4" id="KW-0472">Membrane</keyword>
<dbReference type="AlphaFoldDB" id="A0A553NVS3"/>
<feature type="transmembrane region" description="Helical" evidence="4">
    <location>
        <begin position="511"/>
        <end position="531"/>
    </location>
</feature>
<evidence type="ECO:0000313" key="5">
    <source>
        <dbReference type="EMBL" id="TRY69527.1"/>
    </source>
</evidence>
<feature type="transmembrane region" description="Helical" evidence="4">
    <location>
        <begin position="563"/>
        <end position="582"/>
    </location>
</feature>
<dbReference type="InterPro" id="IPR015915">
    <property type="entry name" value="Kelch-typ_b-propeller"/>
</dbReference>
<dbReference type="PANTHER" id="PTHR12236:SF79">
    <property type="entry name" value="CUTICULAR PROTEIN 50CB-RELATED"/>
    <property type="match status" value="1"/>
</dbReference>
<evidence type="ECO:0000256" key="3">
    <source>
        <dbReference type="SAM" id="MobiDB-lite"/>
    </source>
</evidence>
<keyword evidence="6" id="KW-1185">Reference proteome</keyword>
<dbReference type="InterPro" id="IPR000618">
    <property type="entry name" value="Insect_cuticle"/>
</dbReference>
<dbReference type="Gene3D" id="2.120.10.80">
    <property type="entry name" value="Kelch-type beta propeller"/>
    <property type="match status" value="1"/>
</dbReference>
<dbReference type="Proteomes" id="UP000318571">
    <property type="component" value="Chromosome 1"/>
</dbReference>